<dbReference type="EMBL" id="JAGFMF010011585">
    <property type="protein sequence ID" value="KAG8520036.1"/>
    <property type="molecule type" value="Genomic_DNA"/>
</dbReference>
<dbReference type="OrthoDB" id="5555409at2759"/>
<gene>
    <name evidence="2" type="ORF">J0S82_016844</name>
</gene>
<keyword evidence="3" id="KW-1185">Reference proteome</keyword>
<keyword evidence="2" id="KW-0689">Ribosomal protein</keyword>
<dbReference type="Proteomes" id="UP000700334">
    <property type="component" value="Unassembled WGS sequence"/>
</dbReference>
<evidence type="ECO:0000313" key="3">
    <source>
        <dbReference type="Proteomes" id="UP000700334"/>
    </source>
</evidence>
<accession>A0A8J6AIH3</accession>
<proteinExistence type="predicted"/>
<reference evidence="2" key="1">
    <citation type="journal article" date="2021" name="Evol. Appl.">
        <title>The genome of the Pyrenean desman and the effects of bottlenecks and inbreeding on the genomic landscape of an endangered species.</title>
        <authorList>
            <person name="Escoda L."/>
            <person name="Castresana J."/>
        </authorList>
    </citation>
    <scope>NUCLEOTIDE SEQUENCE</scope>
    <source>
        <strain evidence="2">IBE-C5619</strain>
    </source>
</reference>
<protein>
    <submittedName>
        <fullName evidence="2">39S ribosomal protein L9, mitochondrial</fullName>
    </submittedName>
</protein>
<sequence>MAVYTSPENERLFEEELLLRQEGNLEKIQKGSEVTVKMSEKCHLEVGMKNNVKWELNPEIVVHYFLKKSWCCGCLPYIQATRRGHSYWWEVTKNWLDPMSVVNFERPRTERCKYWLAQQIAKGTAPTYSRASEPALPESCQAESEAVEQRWASTLISAQL</sequence>
<dbReference type="Pfam" id="PF22078">
    <property type="entry name" value="Ribosomal_bL9m_C"/>
    <property type="match status" value="1"/>
</dbReference>
<dbReference type="InterPro" id="IPR054302">
    <property type="entry name" value="Ribosomal_bL9m_C"/>
</dbReference>
<feature type="domain" description="Large ribosomal subunit protein bL9m C-terminal" evidence="1">
    <location>
        <begin position="26"/>
        <end position="102"/>
    </location>
</feature>
<dbReference type="AlphaFoldDB" id="A0A8J6AIH3"/>
<comment type="caution">
    <text evidence="2">The sequence shown here is derived from an EMBL/GenBank/DDBJ whole genome shotgun (WGS) entry which is preliminary data.</text>
</comment>
<evidence type="ECO:0000259" key="1">
    <source>
        <dbReference type="Pfam" id="PF22078"/>
    </source>
</evidence>
<dbReference type="GO" id="GO:0005840">
    <property type="term" value="C:ribosome"/>
    <property type="evidence" value="ECO:0007669"/>
    <property type="project" value="UniProtKB-KW"/>
</dbReference>
<evidence type="ECO:0000313" key="2">
    <source>
        <dbReference type="EMBL" id="KAG8520036.1"/>
    </source>
</evidence>
<name>A0A8J6AIH3_GALPY</name>
<organism evidence="2 3">
    <name type="scientific">Galemys pyrenaicus</name>
    <name type="common">Iberian desman</name>
    <name type="synonym">Pyrenean desman</name>
    <dbReference type="NCBI Taxonomy" id="202257"/>
    <lineage>
        <taxon>Eukaryota</taxon>
        <taxon>Metazoa</taxon>
        <taxon>Chordata</taxon>
        <taxon>Craniata</taxon>
        <taxon>Vertebrata</taxon>
        <taxon>Euteleostomi</taxon>
        <taxon>Mammalia</taxon>
        <taxon>Eutheria</taxon>
        <taxon>Laurasiatheria</taxon>
        <taxon>Eulipotyphla</taxon>
        <taxon>Talpidae</taxon>
        <taxon>Galemys</taxon>
    </lineage>
</organism>
<keyword evidence="2" id="KW-0687">Ribonucleoprotein</keyword>